<dbReference type="EMBL" id="VIFX01000005">
    <property type="protein sequence ID" value="TQR87570.1"/>
    <property type="molecule type" value="Genomic_DNA"/>
</dbReference>
<comment type="subcellular location">
    <subcellularLocation>
        <location evidence="1">Cell membrane</location>
        <topology evidence="1">Multi-pass membrane protein</topology>
    </subcellularLocation>
</comment>
<feature type="transmembrane region" description="Helical" evidence="6">
    <location>
        <begin position="115"/>
        <end position="137"/>
    </location>
</feature>
<feature type="transmembrane region" description="Helical" evidence="6">
    <location>
        <begin position="211"/>
        <end position="232"/>
    </location>
</feature>
<gene>
    <name evidence="7" type="ORF">D8S82_05040</name>
</gene>
<feature type="transmembrane region" description="Helical" evidence="6">
    <location>
        <begin position="62"/>
        <end position="79"/>
    </location>
</feature>
<dbReference type="PANTHER" id="PTHR30250:SF11">
    <property type="entry name" value="O-ANTIGEN TRANSPORTER-RELATED"/>
    <property type="match status" value="1"/>
</dbReference>
<feature type="transmembrane region" description="Helical" evidence="6">
    <location>
        <begin position="313"/>
        <end position="333"/>
    </location>
</feature>
<name>A0A544W5S0_9MYCO</name>
<proteinExistence type="predicted"/>
<evidence type="ECO:0000256" key="5">
    <source>
        <dbReference type="ARBA" id="ARBA00023136"/>
    </source>
</evidence>
<comment type="caution">
    <text evidence="7">The sequence shown here is derived from an EMBL/GenBank/DDBJ whole genome shotgun (WGS) entry which is preliminary data.</text>
</comment>
<feature type="transmembrane region" description="Helical" evidence="6">
    <location>
        <begin position="253"/>
        <end position="274"/>
    </location>
</feature>
<dbReference type="Proteomes" id="UP000315759">
    <property type="component" value="Unassembled WGS sequence"/>
</dbReference>
<evidence type="ECO:0000256" key="3">
    <source>
        <dbReference type="ARBA" id="ARBA00022692"/>
    </source>
</evidence>
<keyword evidence="4 6" id="KW-1133">Transmembrane helix</keyword>
<sequence>MYGSRGLGLLLTFAIIARLGIADYGLYALAFSFATILGPPLDNPWAVRAIRESEDDFNRERSSRYLVGVALVVVGLALLPFDKLYLLWFGFVMAGGEMAFNSLKSRAVREGHPDLVWRYDAIRQTSSVVLVCAYLFAVDDPTLKLTSLLYCAPYAVILVLAGAGVRGHRPGLPGSPRQMVYLTAEMGLGTAAYLQGDVLLLGFLTNSTVVGYYNVTLMLATALAGIGQSFAMTYHEPLRKSGGDLKTGPKLRLTLTISAAVGMIVLVTGVVMLFTPAPAPMAEAMVIMAGFCFLRTVICVFQVILYAQRRDRFRLASSIALLPVKLALLTILVKLGLGAVAAAIATTAADAMLLAVFATALYGRRRQ</sequence>
<keyword evidence="5 6" id="KW-0472">Membrane</keyword>
<organism evidence="7 8">
    <name type="scientific">Mycolicibacterium hodleri</name>
    <dbReference type="NCBI Taxonomy" id="49897"/>
    <lineage>
        <taxon>Bacteria</taxon>
        <taxon>Bacillati</taxon>
        <taxon>Actinomycetota</taxon>
        <taxon>Actinomycetes</taxon>
        <taxon>Mycobacteriales</taxon>
        <taxon>Mycobacteriaceae</taxon>
        <taxon>Mycolicibacterium</taxon>
    </lineage>
</organism>
<feature type="transmembrane region" description="Helical" evidence="6">
    <location>
        <begin position="143"/>
        <end position="165"/>
    </location>
</feature>
<keyword evidence="2" id="KW-1003">Cell membrane</keyword>
<evidence type="ECO:0000256" key="2">
    <source>
        <dbReference type="ARBA" id="ARBA00022475"/>
    </source>
</evidence>
<feature type="transmembrane region" description="Helical" evidence="6">
    <location>
        <begin position="339"/>
        <end position="362"/>
    </location>
</feature>
<evidence type="ECO:0008006" key="9">
    <source>
        <dbReference type="Google" id="ProtNLM"/>
    </source>
</evidence>
<evidence type="ECO:0000313" key="7">
    <source>
        <dbReference type="EMBL" id="TQR87570.1"/>
    </source>
</evidence>
<dbReference type="PANTHER" id="PTHR30250">
    <property type="entry name" value="PST FAMILY PREDICTED COLANIC ACID TRANSPORTER"/>
    <property type="match status" value="1"/>
</dbReference>
<evidence type="ECO:0000256" key="4">
    <source>
        <dbReference type="ARBA" id="ARBA00022989"/>
    </source>
</evidence>
<dbReference type="RefSeq" id="WP_142551029.1">
    <property type="nucleotide sequence ID" value="NZ_VIFX01000005.1"/>
</dbReference>
<evidence type="ECO:0000313" key="8">
    <source>
        <dbReference type="Proteomes" id="UP000315759"/>
    </source>
</evidence>
<keyword evidence="8" id="KW-1185">Reference proteome</keyword>
<evidence type="ECO:0000256" key="1">
    <source>
        <dbReference type="ARBA" id="ARBA00004651"/>
    </source>
</evidence>
<dbReference type="InterPro" id="IPR050833">
    <property type="entry name" value="Poly_Biosynth_Transport"/>
</dbReference>
<feature type="transmembrane region" description="Helical" evidence="6">
    <location>
        <begin position="286"/>
        <end position="306"/>
    </location>
</feature>
<evidence type="ECO:0000256" key="6">
    <source>
        <dbReference type="SAM" id="Phobius"/>
    </source>
</evidence>
<dbReference type="GO" id="GO:0005886">
    <property type="term" value="C:plasma membrane"/>
    <property type="evidence" value="ECO:0007669"/>
    <property type="project" value="UniProtKB-SubCell"/>
</dbReference>
<reference evidence="7 8" key="1">
    <citation type="submission" date="2018-10" db="EMBL/GenBank/DDBJ databases">
        <title>Draft genome of Mycobacterium hodleri strain B.</title>
        <authorList>
            <person name="Amande T.J."/>
            <person name="Mcgenity T.J."/>
        </authorList>
    </citation>
    <scope>NUCLEOTIDE SEQUENCE [LARGE SCALE GENOMIC DNA]</scope>
    <source>
        <strain evidence="7 8">B</strain>
    </source>
</reference>
<accession>A0A544W5S0</accession>
<keyword evidence="3 6" id="KW-0812">Transmembrane</keyword>
<dbReference type="AlphaFoldDB" id="A0A544W5S0"/>
<protein>
    <recommendedName>
        <fullName evidence="9">Polysaccharide biosynthesis protein</fullName>
    </recommendedName>
</protein>